<reference evidence="1" key="1">
    <citation type="submission" date="2014-09" db="EMBL/GenBank/DDBJ databases">
        <authorList>
            <person name="Magalhaes I.L.F."/>
            <person name="Oliveira U."/>
            <person name="Santos F.R."/>
            <person name="Vidigal T.H.D.A."/>
            <person name="Brescovit A.D."/>
            <person name="Santos A.J."/>
        </authorList>
    </citation>
    <scope>NUCLEOTIDE SEQUENCE</scope>
    <source>
        <tissue evidence="1">Shoot tissue taken approximately 20 cm above the soil surface</tissue>
    </source>
</reference>
<reference evidence="1" key="2">
    <citation type="journal article" date="2015" name="Data Brief">
        <title>Shoot transcriptome of the giant reed, Arundo donax.</title>
        <authorList>
            <person name="Barrero R.A."/>
            <person name="Guerrero F.D."/>
            <person name="Moolhuijzen P."/>
            <person name="Goolsby J.A."/>
            <person name="Tidwell J."/>
            <person name="Bellgard S.E."/>
            <person name="Bellgard M.I."/>
        </authorList>
    </citation>
    <scope>NUCLEOTIDE SEQUENCE</scope>
    <source>
        <tissue evidence="1">Shoot tissue taken approximately 20 cm above the soil surface</tissue>
    </source>
</reference>
<organism evidence="1">
    <name type="scientific">Arundo donax</name>
    <name type="common">Giant reed</name>
    <name type="synonym">Donax arundinaceus</name>
    <dbReference type="NCBI Taxonomy" id="35708"/>
    <lineage>
        <taxon>Eukaryota</taxon>
        <taxon>Viridiplantae</taxon>
        <taxon>Streptophyta</taxon>
        <taxon>Embryophyta</taxon>
        <taxon>Tracheophyta</taxon>
        <taxon>Spermatophyta</taxon>
        <taxon>Magnoliopsida</taxon>
        <taxon>Liliopsida</taxon>
        <taxon>Poales</taxon>
        <taxon>Poaceae</taxon>
        <taxon>PACMAD clade</taxon>
        <taxon>Arundinoideae</taxon>
        <taxon>Arundineae</taxon>
        <taxon>Arundo</taxon>
    </lineage>
</organism>
<protein>
    <submittedName>
        <fullName evidence="1">Uncharacterized protein</fullName>
    </submittedName>
</protein>
<proteinExistence type="predicted"/>
<name>A0A0A8YFD8_ARUDO</name>
<evidence type="ECO:0000313" key="1">
    <source>
        <dbReference type="EMBL" id="JAD24398.1"/>
    </source>
</evidence>
<sequence length="29" mass="3341">MTILPSSCTSKGYENSQWCLVLNLYFLTQ</sequence>
<dbReference type="EMBL" id="GBRH01273497">
    <property type="protein sequence ID" value="JAD24398.1"/>
    <property type="molecule type" value="Transcribed_RNA"/>
</dbReference>
<accession>A0A0A8YFD8</accession>
<dbReference type="AlphaFoldDB" id="A0A0A8YFD8"/>